<reference evidence="1" key="1">
    <citation type="submission" date="2021-02" db="EMBL/GenBank/DDBJ databases">
        <authorList>
            <consortium name="DOE Joint Genome Institute"/>
            <person name="Ahrendt S."/>
            <person name="Looney B.P."/>
            <person name="Miyauchi S."/>
            <person name="Morin E."/>
            <person name="Drula E."/>
            <person name="Courty P.E."/>
            <person name="Chicoki N."/>
            <person name="Fauchery L."/>
            <person name="Kohler A."/>
            <person name="Kuo A."/>
            <person name="Labutti K."/>
            <person name="Pangilinan J."/>
            <person name="Lipzen A."/>
            <person name="Riley R."/>
            <person name="Andreopoulos W."/>
            <person name="He G."/>
            <person name="Johnson J."/>
            <person name="Barry K.W."/>
            <person name="Grigoriev I.V."/>
            <person name="Nagy L."/>
            <person name="Hibbett D."/>
            <person name="Henrissat B."/>
            <person name="Matheny P.B."/>
            <person name="Labbe J."/>
            <person name="Martin F."/>
        </authorList>
    </citation>
    <scope>NUCLEOTIDE SEQUENCE</scope>
    <source>
        <strain evidence="1">FP105234-sp</strain>
    </source>
</reference>
<dbReference type="Proteomes" id="UP000814033">
    <property type="component" value="Unassembled WGS sequence"/>
</dbReference>
<keyword evidence="2" id="KW-1185">Reference proteome</keyword>
<reference evidence="1" key="2">
    <citation type="journal article" date="2022" name="New Phytol.">
        <title>Evolutionary transition to the ectomycorrhizal habit in the genomes of a hyperdiverse lineage of mushroom-forming fungi.</title>
        <authorList>
            <person name="Looney B."/>
            <person name="Miyauchi S."/>
            <person name="Morin E."/>
            <person name="Drula E."/>
            <person name="Courty P.E."/>
            <person name="Kohler A."/>
            <person name="Kuo A."/>
            <person name="LaButti K."/>
            <person name="Pangilinan J."/>
            <person name="Lipzen A."/>
            <person name="Riley R."/>
            <person name="Andreopoulos W."/>
            <person name="He G."/>
            <person name="Johnson J."/>
            <person name="Nolan M."/>
            <person name="Tritt A."/>
            <person name="Barry K.W."/>
            <person name="Grigoriev I.V."/>
            <person name="Nagy L.G."/>
            <person name="Hibbett D."/>
            <person name="Henrissat B."/>
            <person name="Matheny P.B."/>
            <person name="Labbe J."/>
            <person name="Martin F.M."/>
        </authorList>
    </citation>
    <scope>NUCLEOTIDE SEQUENCE</scope>
    <source>
        <strain evidence="1">FP105234-sp</strain>
    </source>
</reference>
<comment type="caution">
    <text evidence="1">The sequence shown here is derived from an EMBL/GenBank/DDBJ whole genome shotgun (WGS) entry which is preliminary data.</text>
</comment>
<gene>
    <name evidence="1" type="ORF">FA95DRAFT_1554820</name>
</gene>
<proteinExistence type="predicted"/>
<sequence length="142" mass="15584">MGEKRKDASDSEQEDVPLANKKQVGTRSPKRAGKTKGDGSSKPAKKAAKKPRLEDLESSESVAESVEAVNTSPEGEKYIELGQKKRVTVRDFKGKTLIDIREFYGDAGEEKPGKKGISLSVEQWKSLSRSVGDIDYLISRAK</sequence>
<name>A0ACB8S5A7_9AGAM</name>
<organism evidence="1 2">
    <name type="scientific">Auriscalpium vulgare</name>
    <dbReference type="NCBI Taxonomy" id="40419"/>
    <lineage>
        <taxon>Eukaryota</taxon>
        <taxon>Fungi</taxon>
        <taxon>Dikarya</taxon>
        <taxon>Basidiomycota</taxon>
        <taxon>Agaricomycotina</taxon>
        <taxon>Agaricomycetes</taxon>
        <taxon>Russulales</taxon>
        <taxon>Auriscalpiaceae</taxon>
        <taxon>Auriscalpium</taxon>
    </lineage>
</organism>
<dbReference type="EMBL" id="MU275854">
    <property type="protein sequence ID" value="KAI0051235.1"/>
    <property type="molecule type" value="Genomic_DNA"/>
</dbReference>
<accession>A0ACB8S5A7</accession>
<evidence type="ECO:0000313" key="1">
    <source>
        <dbReference type="EMBL" id="KAI0051235.1"/>
    </source>
</evidence>
<protein>
    <submittedName>
        <fullName evidence="1">PC4-domain-containing protein</fullName>
    </submittedName>
</protein>
<evidence type="ECO:0000313" key="2">
    <source>
        <dbReference type="Proteomes" id="UP000814033"/>
    </source>
</evidence>